<dbReference type="Proteomes" id="UP001153076">
    <property type="component" value="Unassembled WGS sequence"/>
</dbReference>
<dbReference type="OrthoDB" id="1917218at2759"/>
<name>A0A9Q1K2W2_9CARY</name>
<comment type="caution">
    <text evidence="2">The sequence shown here is derived from an EMBL/GenBank/DDBJ whole genome shotgun (WGS) entry which is preliminary data.</text>
</comment>
<keyword evidence="3" id="KW-1185">Reference proteome</keyword>
<accession>A0A9Q1K2W2</accession>
<evidence type="ECO:0000256" key="1">
    <source>
        <dbReference type="SAM" id="MobiDB-lite"/>
    </source>
</evidence>
<dbReference type="PANTHER" id="PTHR33312">
    <property type="entry name" value="MEMBRANE-ASSOCIATED KINASE REGULATOR 4-RELATED"/>
    <property type="match status" value="1"/>
</dbReference>
<protein>
    <submittedName>
        <fullName evidence="2">Uncharacterized protein</fullName>
    </submittedName>
</protein>
<organism evidence="2 3">
    <name type="scientific">Carnegiea gigantea</name>
    <dbReference type="NCBI Taxonomy" id="171969"/>
    <lineage>
        <taxon>Eukaryota</taxon>
        <taxon>Viridiplantae</taxon>
        <taxon>Streptophyta</taxon>
        <taxon>Embryophyta</taxon>
        <taxon>Tracheophyta</taxon>
        <taxon>Spermatophyta</taxon>
        <taxon>Magnoliopsida</taxon>
        <taxon>eudicotyledons</taxon>
        <taxon>Gunneridae</taxon>
        <taxon>Pentapetalae</taxon>
        <taxon>Caryophyllales</taxon>
        <taxon>Cactineae</taxon>
        <taxon>Cactaceae</taxon>
        <taxon>Cactoideae</taxon>
        <taxon>Echinocereeae</taxon>
        <taxon>Carnegiea</taxon>
    </lineage>
</organism>
<gene>
    <name evidence="2" type="ORF">Cgig2_032106</name>
</gene>
<feature type="region of interest" description="Disordered" evidence="1">
    <location>
        <begin position="1"/>
        <end position="31"/>
    </location>
</feature>
<dbReference type="InterPro" id="IPR039620">
    <property type="entry name" value="BKI1/MAKR1/3/4"/>
</dbReference>
<feature type="compositionally biased region" description="Gly residues" evidence="1">
    <location>
        <begin position="132"/>
        <end position="142"/>
    </location>
</feature>
<evidence type="ECO:0000313" key="3">
    <source>
        <dbReference type="Proteomes" id="UP001153076"/>
    </source>
</evidence>
<feature type="compositionally biased region" description="Polar residues" evidence="1">
    <location>
        <begin position="84"/>
        <end position="104"/>
    </location>
</feature>
<dbReference type="PANTHER" id="PTHR33312:SF35">
    <property type="entry name" value="TPRXL"/>
    <property type="match status" value="1"/>
</dbReference>
<dbReference type="EMBL" id="JAKOGI010000408">
    <property type="protein sequence ID" value="KAJ8435519.1"/>
    <property type="molecule type" value="Genomic_DNA"/>
</dbReference>
<feature type="compositionally biased region" description="Low complexity" evidence="1">
    <location>
        <begin position="143"/>
        <end position="155"/>
    </location>
</feature>
<proteinExistence type="predicted"/>
<feature type="region of interest" description="Disordered" evidence="1">
    <location>
        <begin position="83"/>
        <end position="168"/>
    </location>
</feature>
<sequence length="313" mass="33937">MENITLRLEREAPRQNDAVSSPSPEMFSFPVTPTAEDVESEFEFGSCVTVTPGSPDLDPTRPTTASPADQFFLNGRLLPHAFPNLTQSGPRPSFSGRENMNNVLSRGTSIGSSISSKDYSLLSSRSNSTNSRGGGGGGGGGSTCSSCSSARTSSSEVSERGAFQKRMKSQGNFIEQQRHVSVSHQNNSYHQFGGSSQRFQFITAAPMFGQSRSRRSATGPMRNPRKKKREGREGGTGGHTKENEGFLQRMLRTFLETCMACHAIETQEKGFDSDSVSSIERSRASKVYWVGSVHPFGGNGLAHRIEFDLVGQS</sequence>
<reference evidence="2" key="1">
    <citation type="submission" date="2022-04" db="EMBL/GenBank/DDBJ databases">
        <title>Carnegiea gigantea Genome sequencing and assembly v2.</title>
        <authorList>
            <person name="Copetti D."/>
            <person name="Sanderson M.J."/>
            <person name="Burquez A."/>
            <person name="Wojciechowski M.F."/>
        </authorList>
    </citation>
    <scope>NUCLEOTIDE SEQUENCE</scope>
    <source>
        <strain evidence="2">SGP5-SGP5p</strain>
        <tissue evidence="2">Aerial part</tissue>
    </source>
</reference>
<dbReference type="GO" id="GO:0019210">
    <property type="term" value="F:kinase inhibitor activity"/>
    <property type="evidence" value="ECO:0007669"/>
    <property type="project" value="InterPro"/>
</dbReference>
<feature type="compositionally biased region" description="Low complexity" evidence="1">
    <location>
        <begin position="105"/>
        <end position="131"/>
    </location>
</feature>
<feature type="region of interest" description="Disordered" evidence="1">
    <location>
        <begin position="208"/>
        <end position="244"/>
    </location>
</feature>
<dbReference type="AlphaFoldDB" id="A0A9Q1K2W2"/>
<dbReference type="GO" id="GO:0005886">
    <property type="term" value="C:plasma membrane"/>
    <property type="evidence" value="ECO:0007669"/>
    <property type="project" value="InterPro"/>
</dbReference>
<evidence type="ECO:0000313" key="2">
    <source>
        <dbReference type="EMBL" id="KAJ8435519.1"/>
    </source>
</evidence>